<keyword evidence="4" id="KW-1185">Reference proteome</keyword>
<dbReference type="InterPro" id="IPR045294">
    <property type="entry name" value="Complex1_LYR_LYRM1"/>
</dbReference>
<dbReference type="Proteomes" id="UP000005226">
    <property type="component" value="Chromosome 1"/>
</dbReference>
<evidence type="ECO:0000256" key="1">
    <source>
        <dbReference type="ARBA" id="ARBA00009508"/>
    </source>
</evidence>
<comment type="similarity">
    <text evidence="1">Belongs to the complex I LYR family.</text>
</comment>
<reference evidence="3" key="3">
    <citation type="submission" date="2025-09" db="UniProtKB">
        <authorList>
            <consortium name="Ensembl"/>
        </authorList>
    </citation>
    <scope>IDENTIFICATION</scope>
</reference>
<evidence type="ECO:0000313" key="3">
    <source>
        <dbReference type="Ensembl" id="ENSTRUP00000052736.2"/>
    </source>
</evidence>
<organism evidence="3 4">
    <name type="scientific">Takifugu rubripes</name>
    <name type="common">Japanese pufferfish</name>
    <name type="synonym">Fugu rubripes</name>
    <dbReference type="NCBI Taxonomy" id="31033"/>
    <lineage>
        <taxon>Eukaryota</taxon>
        <taxon>Metazoa</taxon>
        <taxon>Chordata</taxon>
        <taxon>Craniata</taxon>
        <taxon>Vertebrata</taxon>
        <taxon>Euteleostomi</taxon>
        <taxon>Actinopterygii</taxon>
        <taxon>Neopterygii</taxon>
        <taxon>Teleostei</taxon>
        <taxon>Neoteleostei</taxon>
        <taxon>Acanthomorphata</taxon>
        <taxon>Eupercaria</taxon>
        <taxon>Tetraodontiformes</taxon>
        <taxon>Tetradontoidea</taxon>
        <taxon>Tetraodontidae</taxon>
        <taxon>Takifugu</taxon>
    </lineage>
</organism>
<feature type="domain" description="Complex 1 LYR protein" evidence="2">
    <location>
        <begin position="72"/>
        <end position="136"/>
    </location>
</feature>
<accession>A0A3B5KH48</accession>
<protein>
    <recommendedName>
        <fullName evidence="2">Complex 1 LYR protein domain-containing protein</fullName>
    </recommendedName>
</protein>
<dbReference type="GeneTree" id="ENSGT00390000006695"/>
<dbReference type="PANTHER" id="PTHR14273:SF0">
    <property type="entry name" value="LYR MOTIF-CONTAINING PROTEIN 1"/>
    <property type="match status" value="1"/>
</dbReference>
<dbReference type="InterPro" id="IPR040330">
    <property type="entry name" value="LYRM1"/>
</dbReference>
<dbReference type="STRING" id="31033.ENSTRUP00000052736"/>
<dbReference type="PANTHER" id="PTHR14273">
    <property type="entry name" value="LYR MOTIF-CONTAINING PROTEIN 1"/>
    <property type="match status" value="1"/>
</dbReference>
<name>A0A3B5KH48_TAKRU</name>
<evidence type="ECO:0000313" key="4">
    <source>
        <dbReference type="Proteomes" id="UP000005226"/>
    </source>
</evidence>
<evidence type="ECO:0000259" key="2">
    <source>
        <dbReference type="Pfam" id="PF05347"/>
    </source>
</evidence>
<reference evidence="3" key="2">
    <citation type="submission" date="2025-08" db="UniProtKB">
        <authorList>
            <consortium name="Ensembl"/>
        </authorList>
    </citation>
    <scope>IDENTIFICATION</scope>
</reference>
<dbReference type="InterPro" id="IPR008011">
    <property type="entry name" value="Complex1_LYR_dom"/>
</dbReference>
<dbReference type="CDD" id="cd20261">
    <property type="entry name" value="Complex1_LYR_LYRM1"/>
    <property type="match status" value="1"/>
</dbReference>
<dbReference type="InParanoid" id="A0A3B5KH48"/>
<reference evidence="3 4" key="1">
    <citation type="journal article" date="2011" name="Genome Biol. Evol.">
        <title>Integration of the genetic map and genome assembly of fugu facilitates insights into distinct features of genome evolution in teleosts and mammals.</title>
        <authorList>
            <person name="Kai W."/>
            <person name="Kikuchi K."/>
            <person name="Tohari S."/>
            <person name="Chew A.K."/>
            <person name="Tay A."/>
            <person name="Fujiwara A."/>
            <person name="Hosoya S."/>
            <person name="Suetake H."/>
            <person name="Naruse K."/>
            <person name="Brenner S."/>
            <person name="Suzuki Y."/>
            <person name="Venkatesh B."/>
        </authorList>
    </citation>
    <scope>NUCLEOTIDE SEQUENCE [LARGE SCALE GENOMIC DNA]</scope>
</reference>
<dbReference type="AlphaFoldDB" id="A0A3B5KH48"/>
<proteinExistence type="inferred from homology"/>
<dbReference type="Pfam" id="PF05347">
    <property type="entry name" value="Complex1_LYR"/>
    <property type="match status" value="1"/>
</dbReference>
<gene>
    <name evidence="3" type="primary">lyrm1</name>
</gene>
<dbReference type="GO" id="GO:0005739">
    <property type="term" value="C:mitochondrion"/>
    <property type="evidence" value="ECO:0007669"/>
    <property type="project" value="TreeGrafter"/>
</dbReference>
<dbReference type="Ensembl" id="ENSTRUT00000056071.2">
    <property type="protein sequence ID" value="ENSTRUP00000052736.2"/>
    <property type="gene ID" value="ENSTRUG00000020666.2"/>
</dbReference>
<sequence>MLLTSYFKKRVKTIGAFKRYFLVVPASMRPCRKTSSTCDECVSAGSLQNKPVAPAHFYFLFFVALKMASTRRAVLSLYSRLFRVARTWQAQTGAAGDTETERKYIVQEARTLFRQNQQLTDPESIWKCIKECEARIEIGGFVECFHICILIHILLLFNQGDETVQRCKSHSTICNIFLVTLAKNYDKICPKWSMQTVCVCVCARARVFVCVRFVAELLLMLYHSIPLESIIKTRSLCLLL</sequence>